<organism evidence="1 2">
    <name type="scientific">Aegilops tauschii subsp. strangulata</name>
    <name type="common">Goatgrass</name>
    <dbReference type="NCBI Taxonomy" id="200361"/>
    <lineage>
        <taxon>Eukaryota</taxon>
        <taxon>Viridiplantae</taxon>
        <taxon>Streptophyta</taxon>
        <taxon>Embryophyta</taxon>
        <taxon>Tracheophyta</taxon>
        <taxon>Spermatophyta</taxon>
        <taxon>Magnoliopsida</taxon>
        <taxon>Liliopsida</taxon>
        <taxon>Poales</taxon>
        <taxon>Poaceae</taxon>
        <taxon>BOP clade</taxon>
        <taxon>Pooideae</taxon>
        <taxon>Triticodae</taxon>
        <taxon>Triticeae</taxon>
        <taxon>Triticinae</taxon>
        <taxon>Aegilops</taxon>
    </lineage>
</organism>
<dbReference type="Proteomes" id="UP000015105">
    <property type="component" value="Chromosome 2D"/>
</dbReference>
<proteinExistence type="predicted"/>
<protein>
    <submittedName>
        <fullName evidence="1">Uncharacterized protein</fullName>
    </submittedName>
</protein>
<reference evidence="2" key="1">
    <citation type="journal article" date="2014" name="Science">
        <title>Ancient hybridizations among the ancestral genomes of bread wheat.</title>
        <authorList>
            <consortium name="International Wheat Genome Sequencing Consortium,"/>
            <person name="Marcussen T."/>
            <person name="Sandve S.R."/>
            <person name="Heier L."/>
            <person name="Spannagl M."/>
            <person name="Pfeifer M."/>
            <person name="Jakobsen K.S."/>
            <person name="Wulff B.B."/>
            <person name="Steuernagel B."/>
            <person name="Mayer K.F."/>
            <person name="Olsen O.A."/>
        </authorList>
    </citation>
    <scope>NUCLEOTIDE SEQUENCE [LARGE SCALE GENOMIC DNA]</scope>
    <source>
        <strain evidence="2">cv. AL8/78</strain>
    </source>
</reference>
<evidence type="ECO:0000313" key="1">
    <source>
        <dbReference type="EnsemblPlants" id="AET2Gv20251300.18"/>
    </source>
</evidence>
<dbReference type="AlphaFoldDB" id="A0A453ASQ1"/>
<keyword evidence="2" id="KW-1185">Reference proteome</keyword>
<reference evidence="2" key="2">
    <citation type="journal article" date="2017" name="Nat. Plants">
        <title>The Aegilops tauschii genome reveals multiple impacts of transposons.</title>
        <authorList>
            <person name="Zhao G."/>
            <person name="Zou C."/>
            <person name="Li K."/>
            <person name="Wang K."/>
            <person name="Li T."/>
            <person name="Gao L."/>
            <person name="Zhang X."/>
            <person name="Wang H."/>
            <person name="Yang Z."/>
            <person name="Liu X."/>
            <person name="Jiang W."/>
            <person name="Mao L."/>
            <person name="Kong X."/>
            <person name="Jiao Y."/>
            <person name="Jia J."/>
        </authorList>
    </citation>
    <scope>NUCLEOTIDE SEQUENCE [LARGE SCALE GENOMIC DNA]</scope>
    <source>
        <strain evidence="2">cv. AL8/78</strain>
    </source>
</reference>
<name>A0A453ASQ1_AEGTS</name>
<sequence length="125" mass="14105">MVHLLGVISIPFLKGHMSMSGLRDTTGHQSYQDQSVLKKRKIMSPTAQRSTLPFENNDPVRKHGKGKGLMTVWHAMYSQTAEIQDCSSFIDESGCLRSLRPFEDCGGKLAQNLIWCRDKLCHGRK</sequence>
<accession>A0A453ASQ1</accession>
<dbReference type="Gramene" id="AET2Gv20251300.18">
    <property type="protein sequence ID" value="AET2Gv20251300.18"/>
    <property type="gene ID" value="AET2Gv20251300"/>
</dbReference>
<reference evidence="1" key="5">
    <citation type="journal article" date="2021" name="G3 (Bethesda)">
        <title>Aegilops tauschii genome assembly Aet v5.0 features greater sequence contiguity and improved annotation.</title>
        <authorList>
            <person name="Wang L."/>
            <person name="Zhu T."/>
            <person name="Rodriguez J.C."/>
            <person name="Deal K.R."/>
            <person name="Dubcovsky J."/>
            <person name="McGuire P.E."/>
            <person name="Lux T."/>
            <person name="Spannagl M."/>
            <person name="Mayer K.F.X."/>
            <person name="Baldrich P."/>
            <person name="Meyers B.C."/>
            <person name="Huo N."/>
            <person name="Gu Y.Q."/>
            <person name="Zhou H."/>
            <person name="Devos K.M."/>
            <person name="Bennetzen J.L."/>
            <person name="Unver T."/>
            <person name="Budak H."/>
            <person name="Gulick P.J."/>
            <person name="Galiba G."/>
            <person name="Kalapos B."/>
            <person name="Nelson D.R."/>
            <person name="Li P."/>
            <person name="You F.M."/>
            <person name="Luo M.C."/>
            <person name="Dvorak J."/>
        </authorList>
    </citation>
    <scope>NUCLEOTIDE SEQUENCE [LARGE SCALE GENOMIC DNA]</scope>
    <source>
        <strain evidence="1">cv. AL8/78</strain>
    </source>
</reference>
<reference evidence="1" key="3">
    <citation type="journal article" date="2017" name="Nature">
        <title>Genome sequence of the progenitor of the wheat D genome Aegilops tauschii.</title>
        <authorList>
            <person name="Luo M.C."/>
            <person name="Gu Y.Q."/>
            <person name="Puiu D."/>
            <person name="Wang H."/>
            <person name="Twardziok S.O."/>
            <person name="Deal K.R."/>
            <person name="Huo N."/>
            <person name="Zhu T."/>
            <person name="Wang L."/>
            <person name="Wang Y."/>
            <person name="McGuire P.E."/>
            <person name="Liu S."/>
            <person name="Long H."/>
            <person name="Ramasamy R.K."/>
            <person name="Rodriguez J.C."/>
            <person name="Van S.L."/>
            <person name="Yuan L."/>
            <person name="Wang Z."/>
            <person name="Xia Z."/>
            <person name="Xiao L."/>
            <person name="Anderson O.D."/>
            <person name="Ouyang S."/>
            <person name="Liang Y."/>
            <person name="Zimin A.V."/>
            <person name="Pertea G."/>
            <person name="Qi P."/>
            <person name="Bennetzen J.L."/>
            <person name="Dai X."/>
            <person name="Dawson M.W."/>
            <person name="Muller H.G."/>
            <person name="Kugler K."/>
            <person name="Rivarola-Duarte L."/>
            <person name="Spannagl M."/>
            <person name="Mayer K.F.X."/>
            <person name="Lu F.H."/>
            <person name="Bevan M.W."/>
            <person name="Leroy P."/>
            <person name="Li P."/>
            <person name="You F.M."/>
            <person name="Sun Q."/>
            <person name="Liu Z."/>
            <person name="Lyons E."/>
            <person name="Wicker T."/>
            <person name="Salzberg S.L."/>
            <person name="Devos K.M."/>
            <person name="Dvorak J."/>
        </authorList>
    </citation>
    <scope>NUCLEOTIDE SEQUENCE [LARGE SCALE GENOMIC DNA]</scope>
    <source>
        <strain evidence="1">cv. AL8/78</strain>
    </source>
</reference>
<evidence type="ECO:0000313" key="2">
    <source>
        <dbReference type="Proteomes" id="UP000015105"/>
    </source>
</evidence>
<reference evidence="1" key="4">
    <citation type="submission" date="2019-03" db="UniProtKB">
        <authorList>
            <consortium name="EnsemblPlants"/>
        </authorList>
    </citation>
    <scope>IDENTIFICATION</scope>
</reference>
<dbReference type="EnsemblPlants" id="AET2Gv20251300.18">
    <property type="protein sequence ID" value="AET2Gv20251300.18"/>
    <property type="gene ID" value="AET2Gv20251300"/>
</dbReference>